<evidence type="ECO:0000313" key="2">
    <source>
        <dbReference type="Proteomes" id="UP000245535"/>
    </source>
</evidence>
<reference evidence="1 2" key="1">
    <citation type="submission" date="2018-03" db="EMBL/GenBank/DDBJ databases">
        <title>Genomic Encyclopedia of Archaeal and Bacterial Type Strains, Phase II (KMG-II): from individual species to whole genera.</title>
        <authorList>
            <person name="Goeker M."/>
        </authorList>
    </citation>
    <scope>NUCLEOTIDE SEQUENCE [LARGE SCALE GENOMIC DNA]</scope>
    <source>
        <strain evidence="1 2">DSM 28229</strain>
    </source>
</reference>
<dbReference type="RefSeq" id="WP_109619922.1">
    <property type="nucleotide sequence ID" value="NZ_QGDO01000004.1"/>
</dbReference>
<dbReference type="EMBL" id="QGDO01000004">
    <property type="protein sequence ID" value="PWJ40986.1"/>
    <property type="molecule type" value="Genomic_DNA"/>
</dbReference>
<dbReference type="Proteomes" id="UP000245535">
    <property type="component" value="Unassembled WGS sequence"/>
</dbReference>
<keyword evidence="2" id="KW-1185">Reference proteome</keyword>
<dbReference type="AlphaFoldDB" id="A0A315Z8B1"/>
<comment type="caution">
    <text evidence="1">The sequence shown here is derived from an EMBL/GenBank/DDBJ whole genome shotgun (WGS) entry which is preliminary data.</text>
</comment>
<organism evidence="1 2">
    <name type="scientific">Sediminitomix flava</name>
    <dbReference type="NCBI Taxonomy" id="379075"/>
    <lineage>
        <taxon>Bacteria</taxon>
        <taxon>Pseudomonadati</taxon>
        <taxon>Bacteroidota</taxon>
        <taxon>Cytophagia</taxon>
        <taxon>Cytophagales</taxon>
        <taxon>Flammeovirgaceae</taxon>
        <taxon>Sediminitomix</taxon>
    </lineage>
</organism>
<name>A0A315Z8B1_SEDFL</name>
<evidence type="ECO:0000313" key="1">
    <source>
        <dbReference type="EMBL" id="PWJ40986.1"/>
    </source>
</evidence>
<accession>A0A315Z8B1</accession>
<sequence length="143" mass="17338">MNHIYQPQKALYSYAPYFEIYLDKSQRLVRTFWHLQSEWMSDDEFKECMYNFWELVCEHNPICILSDTRLFNFIIDSELQEWYGELSGKYTPVDLKKMAYLKSSGLIEQFSIEQAVDEDPRTYIQTSYFNTEQDAYNWLKLTK</sequence>
<gene>
    <name evidence="1" type="ORF">BC781_104252</name>
</gene>
<protein>
    <recommendedName>
        <fullName evidence="3">SpoIIAA-like protein</fullName>
    </recommendedName>
</protein>
<evidence type="ECO:0008006" key="3">
    <source>
        <dbReference type="Google" id="ProtNLM"/>
    </source>
</evidence>
<proteinExistence type="predicted"/>